<evidence type="ECO:0000313" key="3">
    <source>
        <dbReference type="Proteomes" id="UP001303046"/>
    </source>
</evidence>
<keyword evidence="3" id="KW-1185">Reference proteome</keyword>
<dbReference type="EMBL" id="JAVFWL010000005">
    <property type="protein sequence ID" value="KAK6758353.1"/>
    <property type="molecule type" value="Genomic_DNA"/>
</dbReference>
<dbReference type="Gene3D" id="3.40.50.410">
    <property type="entry name" value="von Willebrand factor, type A domain"/>
    <property type="match status" value="1"/>
</dbReference>
<evidence type="ECO:0000259" key="1">
    <source>
        <dbReference type="PROSITE" id="PS50234"/>
    </source>
</evidence>
<dbReference type="SUPFAM" id="SSF53300">
    <property type="entry name" value="vWA-like"/>
    <property type="match status" value="1"/>
</dbReference>
<gene>
    <name evidence="2" type="primary">Necator_chrV.g20688</name>
    <name evidence="2" type="ORF">RB195_015895</name>
</gene>
<dbReference type="Proteomes" id="UP001303046">
    <property type="component" value="Unassembled WGS sequence"/>
</dbReference>
<proteinExistence type="predicted"/>
<organism evidence="2 3">
    <name type="scientific">Necator americanus</name>
    <name type="common">Human hookworm</name>
    <dbReference type="NCBI Taxonomy" id="51031"/>
    <lineage>
        <taxon>Eukaryota</taxon>
        <taxon>Metazoa</taxon>
        <taxon>Ecdysozoa</taxon>
        <taxon>Nematoda</taxon>
        <taxon>Chromadorea</taxon>
        <taxon>Rhabditida</taxon>
        <taxon>Rhabditina</taxon>
        <taxon>Rhabditomorpha</taxon>
        <taxon>Strongyloidea</taxon>
        <taxon>Ancylostomatidae</taxon>
        <taxon>Bunostominae</taxon>
        <taxon>Necator</taxon>
    </lineage>
</organism>
<name>A0ABR1E6V0_NECAM</name>
<accession>A0ABR1E6V0</accession>
<dbReference type="InterPro" id="IPR052229">
    <property type="entry name" value="Collagen-VI/PIF"/>
</dbReference>
<sequence length="774" mass="88025">MRKEEPLGYSGTRSGQMEELLAPARPFRRPTGVKVVKVHEVGIKVILIAIGLKVQTPGTESYYRALKIAGGRENMIPAKDFTSFDVKVLDNVIREFALLPVTLGKVRRELQKYTFSSSMKSFLLLLLLVSQVDGLDSFAGLCLYPFHFGIGKLQGLTCEVSYQIKTTYNMDAFDICESNSPFPVQDARPGYPTICTYEKYYHCKEDEITIGRLCFSVRGGNTAFSKDGCGKDYKLHAIEDRIELKWIVALLYHKSRDFLWVGNTDGALLKPIELPSKDGQGESRNIKHGGAPIKIVMSHGAMRFIRRGTAVYGNKKDLHPYLCSRPAQAYEKAIDELDNVCNLLGFQCEKAVDHSGALRPFVYLNHMYAVRGSKFNPLFGDLHDACSMFPNGYVASLDDFKDQNECFRVLSRRRPISLLVRVTVGRDSGNHLEADKCQRDPLFKAQRKTWYHADKRGTERVLDERDWEYRYPSNYCADLPRTTAAISLCYYVDIPTIARRPMICSYGNPPMVPVRDRDNICNEAAYFDKTQGRCKCIDPEADGKILEPEKYGNYPSGTVCLGCKSKHGNRSIVFILDGTGEVQQSGWNAQKQFIRTVVDRIKEIRVGVVVARPLSDVLFRMDNYERIKDKLRDFAHGHNFEYKHMTYTTIGYALFHARKMLEREKTMRKTIVIFNDGKRDHCYTDASPRICPYSTIKLLIKYSQKEQSKIIRDQGIKILLIAVGSRVQATGSNEYERALNIAGGVENIIPVNDFESLTLQVQMKILREFCTEVY</sequence>
<feature type="domain" description="VWFA" evidence="1">
    <location>
        <begin position="571"/>
        <end position="773"/>
    </location>
</feature>
<dbReference type="InterPro" id="IPR002035">
    <property type="entry name" value="VWF_A"/>
</dbReference>
<evidence type="ECO:0000313" key="2">
    <source>
        <dbReference type="EMBL" id="KAK6758353.1"/>
    </source>
</evidence>
<reference evidence="2 3" key="1">
    <citation type="submission" date="2023-08" db="EMBL/GenBank/DDBJ databases">
        <title>A Necator americanus chromosomal reference genome.</title>
        <authorList>
            <person name="Ilik V."/>
            <person name="Petrzelkova K.J."/>
            <person name="Pardy F."/>
            <person name="Fuh T."/>
            <person name="Niatou-Singa F.S."/>
            <person name="Gouil Q."/>
            <person name="Baker L."/>
            <person name="Ritchie M.E."/>
            <person name="Jex A.R."/>
            <person name="Gazzola D."/>
            <person name="Li H."/>
            <person name="Toshio Fujiwara R."/>
            <person name="Zhan B."/>
            <person name="Aroian R.V."/>
            <person name="Pafco B."/>
            <person name="Schwarz E.M."/>
        </authorList>
    </citation>
    <scope>NUCLEOTIDE SEQUENCE [LARGE SCALE GENOMIC DNA]</scope>
    <source>
        <strain evidence="2 3">Aroian</strain>
        <tissue evidence="2">Whole animal</tissue>
    </source>
</reference>
<dbReference type="PANTHER" id="PTHR22588">
    <property type="entry name" value="VWFA DOMAIN-CONTAINING PROTEIN"/>
    <property type="match status" value="1"/>
</dbReference>
<dbReference type="SMART" id="SM00327">
    <property type="entry name" value="VWA"/>
    <property type="match status" value="1"/>
</dbReference>
<dbReference type="PANTHER" id="PTHR22588:SF3">
    <property type="entry name" value="VWFA DOMAIN-CONTAINING PROTEIN"/>
    <property type="match status" value="1"/>
</dbReference>
<protein>
    <recommendedName>
        <fullName evidence="1">VWFA domain-containing protein</fullName>
    </recommendedName>
</protein>
<dbReference type="InterPro" id="IPR036465">
    <property type="entry name" value="vWFA_dom_sf"/>
</dbReference>
<comment type="caution">
    <text evidence="2">The sequence shown here is derived from an EMBL/GenBank/DDBJ whole genome shotgun (WGS) entry which is preliminary data.</text>
</comment>
<dbReference type="PROSITE" id="PS50234">
    <property type="entry name" value="VWFA"/>
    <property type="match status" value="1"/>
</dbReference>
<dbReference type="Pfam" id="PF00092">
    <property type="entry name" value="VWA"/>
    <property type="match status" value="1"/>
</dbReference>